<feature type="compositionally biased region" description="Polar residues" evidence="1">
    <location>
        <begin position="17"/>
        <end position="32"/>
    </location>
</feature>
<evidence type="ECO:0008006" key="6">
    <source>
        <dbReference type="Google" id="ProtNLM"/>
    </source>
</evidence>
<dbReference type="Proteomes" id="UP000823674">
    <property type="component" value="Chromosome A01"/>
</dbReference>
<evidence type="ECO:0000313" key="3">
    <source>
        <dbReference type="EMBL" id="KAG5399326.1"/>
    </source>
</evidence>
<reference evidence="4 5" key="1">
    <citation type="submission" date="2021-03" db="EMBL/GenBank/DDBJ databases">
        <authorList>
            <person name="King G.J."/>
            <person name="Bancroft I."/>
            <person name="Baten A."/>
            <person name="Bloomfield J."/>
            <person name="Borpatragohain P."/>
            <person name="He Z."/>
            <person name="Irish N."/>
            <person name="Irwin J."/>
            <person name="Liu K."/>
            <person name="Mauleon R.P."/>
            <person name="Moore J."/>
            <person name="Morris R."/>
            <person name="Ostergaard L."/>
            <person name="Wang B."/>
            <person name="Wells R."/>
        </authorList>
    </citation>
    <scope>NUCLEOTIDE SEQUENCE [LARGE SCALE GENOMIC DNA]</scope>
    <source>
        <strain evidence="4">R-o-18</strain>
        <tissue evidence="4">Leaf</tissue>
    </source>
</reference>
<evidence type="ECO:0000256" key="2">
    <source>
        <dbReference type="SAM" id="Phobius"/>
    </source>
</evidence>
<name>A0ABQ7P0H3_BRACM</name>
<sequence length="160" mass="17925">MSYPDFSNGSEDPEGSTVLTGSSSVDSKSNVKTPAKCEGSPIESLEAAFYKSTANKHGPSDSIKKSNLLQQGATIEATFHWYVNLLFGINLEEGAWFENNDFKLMHAFALIRPTKNKYHISITRNHFSQRFSLSQTVTFFAVRVTWIFSVVYLILSFVLV</sequence>
<keyword evidence="2" id="KW-1133">Transmembrane helix</keyword>
<organism evidence="4 5">
    <name type="scientific">Brassica rapa subsp. trilocularis</name>
    <dbReference type="NCBI Taxonomy" id="1813537"/>
    <lineage>
        <taxon>Eukaryota</taxon>
        <taxon>Viridiplantae</taxon>
        <taxon>Streptophyta</taxon>
        <taxon>Embryophyta</taxon>
        <taxon>Tracheophyta</taxon>
        <taxon>Spermatophyta</taxon>
        <taxon>Magnoliopsida</taxon>
        <taxon>eudicotyledons</taxon>
        <taxon>Gunneridae</taxon>
        <taxon>Pentapetalae</taxon>
        <taxon>rosids</taxon>
        <taxon>malvids</taxon>
        <taxon>Brassicales</taxon>
        <taxon>Brassicaceae</taxon>
        <taxon>Brassiceae</taxon>
        <taxon>Brassica</taxon>
    </lineage>
</organism>
<dbReference type="Proteomes" id="UP000823674">
    <property type="component" value="Chromosome A05"/>
</dbReference>
<evidence type="ECO:0000313" key="4">
    <source>
        <dbReference type="EMBL" id="KAG5416600.1"/>
    </source>
</evidence>
<gene>
    <name evidence="4" type="primary">A01g511530.1_BraROA</name>
    <name evidence="3" type="synonym">A05g510360.1_BraROA</name>
    <name evidence="4" type="ORF">IGI04_004167</name>
    <name evidence="3" type="ORF">IGI04_021140</name>
</gene>
<evidence type="ECO:0000256" key="1">
    <source>
        <dbReference type="SAM" id="MobiDB-lite"/>
    </source>
</evidence>
<evidence type="ECO:0000313" key="5">
    <source>
        <dbReference type="Proteomes" id="UP000823674"/>
    </source>
</evidence>
<dbReference type="EMBL" id="JADBGQ010000001">
    <property type="protein sequence ID" value="KAG5416600.1"/>
    <property type="molecule type" value="Genomic_DNA"/>
</dbReference>
<protein>
    <recommendedName>
        <fullName evidence="6">BRX domain-containing protein</fullName>
    </recommendedName>
</protein>
<feature type="region of interest" description="Disordered" evidence="1">
    <location>
        <begin position="1"/>
        <end position="38"/>
    </location>
</feature>
<dbReference type="EMBL" id="JADBGQ010000005">
    <property type="protein sequence ID" value="KAG5399326.1"/>
    <property type="molecule type" value="Genomic_DNA"/>
</dbReference>
<keyword evidence="2" id="KW-0472">Membrane</keyword>
<keyword evidence="2" id="KW-0812">Transmembrane</keyword>
<comment type="caution">
    <text evidence="4">The sequence shown here is derived from an EMBL/GenBank/DDBJ whole genome shotgun (WGS) entry which is preliminary data.</text>
</comment>
<keyword evidence="5" id="KW-1185">Reference proteome</keyword>
<feature type="compositionally biased region" description="Polar residues" evidence="1">
    <location>
        <begin position="1"/>
        <end position="10"/>
    </location>
</feature>
<proteinExistence type="predicted"/>
<accession>A0ABQ7P0H3</accession>
<feature type="transmembrane region" description="Helical" evidence="2">
    <location>
        <begin position="137"/>
        <end position="159"/>
    </location>
</feature>